<keyword evidence="2" id="KW-1185">Reference proteome</keyword>
<protein>
    <submittedName>
        <fullName evidence="1">Uncharacterized protein</fullName>
    </submittedName>
</protein>
<organism evidence="1 2">
    <name type="scientific">Elysia marginata</name>
    <dbReference type="NCBI Taxonomy" id="1093978"/>
    <lineage>
        <taxon>Eukaryota</taxon>
        <taxon>Metazoa</taxon>
        <taxon>Spiralia</taxon>
        <taxon>Lophotrochozoa</taxon>
        <taxon>Mollusca</taxon>
        <taxon>Gastropoda</taxon>
        <taxon>Heterobranchia</taxon>
        <taxon>Euthyneura</taxon>
        <taxon>Panpulmonata</taxon>
        <taxon>Sacoglossa</taxon>
        <taxon>Placobranchoidea</taxon>
        <taxon>Plakobranchidae</taxon>
        <taxon>Elysia</taxon>
    </lineage>
</organism>
<evidence type="ECO:0000313" key="2">
    <source>
        <dbReference type="Proteomes" id="UP000762676"/>
    </source>
</evidence>
<proteinExistence type="predicted"/>
<sequence>MYCSHPIKGTNAPVPRTPNARIRTSPDTQLTACNGPKVYPVCPYGRRLGDPKIVSMTQGALMSEVEFLGNVLQRSLGPR</sequence>
<dbReference type="AlphaFoldDB" id="A0AAV4F304"/>
<comment type="caution">
    <text evidence="1">The sequence shown here is derived from an EMBL/GenBank/DDBJ whole genome shotgun (WGS) entry which is preliminary data.</text>
</comment>
<reference evidence="1 2" key="1">
    <citation type="journal article" date="2021" name="Elife">
        <title>Chloroplast acquisition without the gene transfer in kleptoplastic sea slugs, Plakobranchus ocellatus.</title>
        <authorList>
            <person name="Maeda T."/>
            <person name="Takahashi S."/>
            <person name="Yoshida T."/>
            <person name="Shimamura S."/>
            <person name="Takaki Y."/>
            <person name="Nagai Y."/>
            <person name="Toyoda A."/>
            <person name="Suzuki Y."/>
            <person name="Arimoto A."/>
            <person name="Ishii H."/>
            <person name="Satoh N."/>
            <person name="Nishiyama T."/>
            <person name="Hasebe M."/>
            <person name="Maruyama T."/>
            <person name="Minagawa J."/>
            <person name="Obokata J."/>
            <person name="Shigenobu S."/>
        </authorList>
    </citation>
    <scope>NUCLEOTIDE SEQUENCE [LARGE SCALE GENOMIC DNA]</scope>
</reference>
<evidence type="ECO:0000313" key="1">
    <source>
        <dbReference type="EMBL" id="GFR67634.1"/>
    </source>
</evidence>
<dbReference type="Proteomes" id="UP000762676">
    <property type="component" value="Unassembled WGS sequence"/>
</dbReference>
<dbReference type="EMBL" id="BMAT01007608">
    <property type="protein sequence ID" value="GFR67634.1"/>
    <property type="molecule type" value="Genomic_DNA"/>
</dbReference>
<name>A0AAV4F304_9GAST</name>
<accession>A0AAV4F304</accession>
<gene>
    <name evidence="1" type="ORF">ElyMa_003711300</name>
</gene>